<dbReference type="AlphaFoldDB" id="A0A4S4LMF6"/>
<evidence type="ECO:0000313" key="4">
    <source>
        <dbReference type="Proteomes" id="UP000310158"/>
    </source>
</evidence>
<dbReference type="InterPro" id="IPR050300">
    <property type="entry name" value="GDXG_lipolytic_enzyme"/>
</dbReference>
<dbReference type="ESTHER" id="9agam-a0a4s4lmf6">
    <property type="family name" value="Hormone-sensitive_lipase_like"/>
</dbReference>
<evidence type="ECO:0000313" key="3">
    <source>
        <dbReference type="EMBL" id="THH13372.1"/>
    </source>
</evidence>
<feature type="domain" description="Alpha/beta hydrolase fold-3" evidence="2">
    <location>
        <begin position="174"/>
        <end position="296"/>
    </location>
</feature>
<dbReference type="PANTHER" id="PTHR48081:SF8">
    <property type="entry name" value="ALPHA_BETA HYDROLASE FOLD-3 DOMAIN-CONTAINING PROTEIN-RELATED"/>
    <property type="match status" value="1"/>
</dbReference>
<dbReference type="InterPro" id="IPR029058">
    <property type="entry name" value="AB_hydrolase_fold"/>
</dbReference>
<dbReference type="Proteomes" id="UP000310158">
    <property type="component" value="Unassembled WGS sequence"/>
</dbReference>
<gene>
    <name evidence="3" type="ORF">EW146_g6826</name>
</gene>
<dbReference type="GO" id="GO:0016787">
    <property type="term" value="F:hydrolase activity"/>
    <property type="evidence" value="ECO:0007669"/>
    <property type="project" value="UniProtKB-KW"/>
</dbReference>
<dbReference type="InterPro" id="IPR013094">
    <property type="entry name" value="AB_hydrolase_3"/>
</dbReference>
<evidence type="ECO:0000256" key="1">
    <source>
        <dbReference type="ARBA" id="ARBA00022801"/>
    </source>
</evidence>
<comment type="caution">
    <text evidence="3">The sequence shown here is derived from an EMBL/GenBank/DDBJ whole genome shotgun (WGS) entry which is preliminary data.</text>
</comment>
<organism evidence="3 4">
    <name type="scientific">Bondarzewia mesenterica</name>
    <dbReference type="NCBI Taxonomy" id="1095465"/>
    <lineage>
        <taxon>Eukaryota</taxon>
        <taxon>Fungi</taxon>
        <taxon>Dikarya</taxon>
        <taxon>Basidiomycota</taxon>
        <taxon>Agaricomycotina</taxon>
        <taxon>Agaricomycetes</taxon>
        <taxon>Russulales</taxon>
        <taxon>Bondarzewiaceae</taxon>
        <taxon>Bondarzewia</taxon>
    </lineage>
</organism>
<dbReference type="PANTHER" id="PTHR48081">
    <property type="entry name" value="AB HYDROLASE SUPERFAMILY PROTEIN C4A8.06C"/>
    <property type="match status" value="1"/>
</dbReference>
<protein>
    <recommendedName>
        <fullName evidence="2">Alpha/beta hydrolase fold-3 domain-containing protein</fullName>
    </recommendedName>
</protein>
<dbReference type="Gene3D" id="3.40.50.1820">
    <property type="entry name" value="alpha/beta hydrolase"/>
    <property type="match status" value="1"/>
</dbReference>
<reference evidence="3 4" key="1">
    <citation type="submission" date="2019-02" db="EMBL/GenBank/DDBJ databases">
        <title>Genome sequencing of the rare red list fungi Bondarzewia mesenterica.</title>
        <authorList>
            <person name="Buettner E."/>
            <person name="Kellner H."/>
        </authorList>
    </citation>
    <scope>NUCLEOTIDE SEQUENCE [LARGE SCALE GENOMIC DNA]</scope>
    <source>
        <strain evidence="3 4">DSM 108281</strain>
    </source>
</reference>
<name>A0A4S4LMF6_9AGAM</name>
<proteinExistence type="predicted"/>
<accession>A0A4S4LMF6</accession>
<sequence length="452" mass="50560">MERRHHSSVEPVGHYSCLILLCVQVYLPNPIELFRASLYNITSRIKYKETHFLTIAHQPSSFELQASGPSFHLIMSQYSHLSTPDPEFTAFMKKMGPAPPLQTDIHVSRALLENTMRGRPVLSLPSASVDQCSIEYEYLVKQYEVPVDGGDIAVRCFVPTSKDVADDGKRYPLLVWYHGGALAFIVGWSRGSLDMDDTNLRQVCVEKQISVVNVAYRLAPEHPFPIGVNDCYAALKWAAEHTRQLSADLSRGFLVGGTSAGGNLSAVMALRARDDPFFSGRPLTGQLLGYPAVCDLNAYPKKYTALRFVPGSTHMPFRCKIPIRYTDDLLSLEQNKDAPVLSKAGMIWTTSLLKATPTDPDFSPLLAKSHAGLPPTFIQVCGMDPLRDEAILYEKILREQRVKSRLCIYPGVPHAFNLLFPTLSASQQYEKDFREAIGWMLEINQVENVQRP</sequence>
<dbReference type="OrthoDB" id="408631at2759"/>
<keyword evidence="4" id="KW-1185">Reference proteome</keyword>
<dbReference type="SUPFAM" id="SSF53474">
    <property type="entry name" value="alpha/beta-Hydrolases"/>
    <property type="match status" value="1"/>
</dbReference>
<keyword evidence="1" id="KW-0378">Hydrolase</keyword>
<evidence type="ECO:0000259" key="2">
    <source>
        <dbReference type="Pfam" id="PF07859"/>
    </source>
</evidence>
<feature type="domain" description="Alpha/beta hydrolase fold-3" evidence="2">
    <location>
        <begin position="333"/>
        <end position="416"/>
    </location>
</feature>
<dbReference type="EMBL" id="SGPL01000359">
    <property type="protein sequence ID" value="THH13372.1"/>
    <property type="molecule type" value="Genomic_DNA"/>
</dbReference>
<dbReference type="Pfam" id="PF07859">
    <property type="entry name" value="Abhydrolase_3"/>
    <property type="match status" value="2"/>
</dbReference>